<evidence type="ECO:0000256" key="3">
    <source>
        <dbReference type="HAMAP-Rule" id="MF_01151"/>
    </source>
</evidence>
<name>A0ABX0J7W5_9BACL</name>
<dbReference type="PANTHER" id="PTHR21237:SF23">
    <property type="entry name" value="GRPE PROTEIN HOMOLOG, MITOCHONDRIAL"/>
    <property type="match status" value="1"/>
</dbReference>
<evidence type="ECO:0000313" key="8">
    <source>
        <dbReference type="Proteomes" id="UP001165962"/>
    </source>
</evidence>
<evidence type="ECO:0000256" key="1">
    <source>
        <dbReference type="ARBA" id="ARBA00009054"/>
    </source>
</evidence>
<sequence>MSTESKNQFEGNADAEQADANYTEETVEASEATGTVETENADLSGLELKELRQQSEENFQRSLRTQADFDNFRRRTRQEKEEFAKYASLKVIEQLLPVIDNLERALAAGKEGNDYEALLKGVEMIYRQLEQTLGSEGLKPMDTIGKPFNPEFHQAIMQVESEEYEEGIVVSEIQKGYLLKDRVLRPAMVQVSS</sequence>
<dbReference type="RefSeq" id="WP_166150453.1">
    <property type="nucleotide sequence ID" value="NZ_JAAOIW010000004.1"/>
</dbReference>
<dbReference type="PRINTS" id="PR00773">
    <property type="entry name" value="GRPEPROTEIN"/>
</dbReference>
<feature type="compositionally biased region" description="Polar residues" evidence="6">
    <location>
        <begin position="1"/>
        <end position="10"/>
    </location>
</feature>
<dbReference type="InterPro" id="IPR013805">
    <property type="entry name" value="GrpE_CC"/>
</dbReference>
<proteinExistence type="inferred from homology"/>
<comment type="subcellular location">
    <subcellularLocation>
        <location evidence="3">Cytoplasm</location>
    </subcellularLocation>
</comment>
<dbReference type="PANTHER" id="PTHR21237">
    <property type="entry name" value="GRPE PROTEIN"/>
    <property type="match status" value="1"/>
</dbReference>
<feature type="region of interest" description="Disordered" evidence="6">
    <location>
        <begin position="1"/>
        <end position="43"/>
    </location>
</feature>
<reference evidence="7" key="1">
    <citation type="submission" date="2020-03" db="EMBL/GenBank/DDBJ databases">
        <title>Draft sequencing of Paenibacilllus sp. S3N08.</title>
        <authorList>
            <person name="Kim D.-U."/>
        </authorList>
    </citation>
    <scope>NUCLEOTIDE SEQUENCE</scope>
    <source>
        <strain evidence="7">S3N08</strain>
    </source>
</reference>
<dbReference type="NCBIfam" id="NF010748">
    <property type="entry name" value="PRK14150.1"/>
    <property type="match status" value="1"/>
</dbReference>
<dbReference type="InterPro" id="IPR000740">
    <property type="entry name" value="GrpE"/>
</dbReference>
<dbReference type="CDD" id="cd00446">
    <property type="entry name" value="GrpE"/>
    <property type="match status" value="1"/>
</dbReference>
<dbReference type="PROSITE" id="PS01071">
    <property type="entry name" value="GRPE"/>
    <property type="match status" value="1"/>
</dbReference>
<dbReference type="Gene3D" id="2.30.22.10">
    <property type="entry name" value="Head domain of nucleotide exchange factor GrpE"/>
    <property type="match status" value="1"/>
</dbReference>
<comment type="similarity">
    <text evidence="1 3 5">Belongs to the GrpE family.</text>
</comment>
<evidence type="ECO:0000256" key="6">
    <source>
        <dbReference type="SAM" id="MobiDB-lite"/>
    </source>
</evidence>
<dbReference type="HAMAP" id="MF_01151">
    <property type="entry name" value="GrpE"/>
    <property type="match status" value="1"/>
</dbReference>
<comment type="function">
    <text evidence="3 4">Participates actively in the response to hyperosmotic and heat shock by preventing the aggregation of stress-denatured proteins, in association with DnaK and GrpE. It is the nucleotide exchange factor for DnaK and may function as a thermosensor. Unfolded proteins bind initially to DnaJ; upon interaction with the DnaJ-bound protein, DnaK hydrolyzes its bound ATP, resulting in the formation of a stable complex. GrpE releases ADP from DnaK; ATP binding to DnaK triggers the release of the substrate protein, thus completing the reaction cycle. Several rounds of ATP-dependent interactions between DnaJ, DnaK and GrpE are required for fully efficient folding.</text>
</comment>
<dbReference type="Gene3D" id="3.90.20.20">
    <property type="match status" value="1"/>
</dbReference>
<keyword evidence="8" id="KW-1185">Reference proteome</keyword>
<keyword evidence="2 3" id="KW-0143">Chaperone</keyword>
<keyword evidence="3" id="KW-0963">Cytoplasm</keyword>
<dbReference type="NCBIfam" id="NF010738">
    <property type="entry name" value="PRK14140.1"/>
    <property type="match status" value="1"/>
</dbReference>
<evidence type="ECO:0000313" key="7">
    <source>
        <dbReference type="EMBL" id="NHN30957.1"/>
    </source>
</evidence>
<gene>
    <name evidence="3 7" type="primary">grpE</name>
    <name evidence="7" type="ORF">G9U52_14050</name>
</gene>
<comment type="caution">
    <text evidence="7">The sequence shown here is derived from an EMBL/GenBank/DDBJ whole genome shotgun (WGS) entry which is preliminary data.</text>
</comment>
<dbReference type="InterPro" id="IPR009012">
    <property type="entry name" value="GrpE_head"/>
</dbReference>
<dbReference type="Proteomes" id="UP001165962">
    <property type="component" value="Unassembled WGS sequence"/>
</dbReference>
<dbReference type="SUPFAM" id="SSF58014">
    <property type="entry name" value="Coiled-coil domain of nucleotide exchange factor GrpE"/>
    <property type="match status" value="1"/>
</dbReference>
<organism evidence="7 8">
    <name type="scientific">Paenibacillus agricola</name>
    <dbReference type="NCBI Taxonomy" id="2716264"/>
    <lineage>
        <taxon>Bacteria</taxon>
        <taxon>Bacillati</taxon>
        <taxon>Bacillota</taxon>
        <taxon>Bacilli</taxon>
        <taxon>Bacillales</taxon>
        <taxon>Paenibacillaceae</taxon>
        <taxon>Paenibacillus</taxon>
    </lineage>
</organism>
<evidence type="ECO:0000256" key="2">
    <source>
        <dbReference type="ARBA" id="ARBA00023186"/>
    </source>
</evidence>
<evidence type="ECO:0000256" key="4">
    <source>
        <dbReference type="RuleBase" id="RU000639"/>
    </source>
</evidence>
<dbReference type="SUPFAM" id="SSF51064">
    <property type="entry name" value="Head domain of nucleotide exchange factor GrpE"/>
    <property type="match status" value="1"/>
</dbReference>
<comment type="subunit">
    <text evidence="3">Homodimer.</text>
</comment>
<keyword evidence="3 4" id="KW-0346">Stress response</keyword>
<dbReference type="EMBL" id="JAAOIW010000004">
    <property type="protein sequence ID" value="NHN30957.1"/>
    <property type="molecule type" value="Genomic_DNA"/>
</dbReference>
<evidence type="ECO:0000256" key="5">
    <source>
        <dbReference type="RuleBase" id="RU004478"/>
    </source>
</evidence>
<accession>A0ABX0J7W5</accession>
<protein>
    <recommendedName>
        <fullName evidence="3 4">Protein GrpE</fullName>
    </recommendedName>
    <alternativeName>
        <fullName evidence="3">HSP-70 cofactor</fullName>
    </alternativeName>
</protein>
<dbReference type="Pfam" id="PF01025">
    <property type="entry name" value="GrpE"/>
    <property type="match status" value="1"/>
</dbReference>